<feature type="region of interest" description="Disordered" evidence="1">
    <location>
        <begin position="492"/>
        <end position="525"/>
    </location>
</feature>
<feature type="region of interest" description="Disordered" evidence="1">
    <location>
        <begin position="596"/>
        <end position="671"/>
    </location>
</feature>
<feature type="compositionally biased region" description="Low complexity" evidence="1">
    <location>
        <begin position="1026"/>
        <end position="1038"/>
    </location>
</feature>
<feature type="compositionally biased region" description="Acidic residues" evidence="1">
    <location>
        <begin position="977"/>
        <end position="987"/>
    </location>
</feature>
<comment type="caution">
    <text evidence="2">The sequence shown here is derived from an EMBL/GenBank/DDBJ whole genome shotgun (WGS) entry which is preliminary data.</text>
</comment>
<dbReference type="EMBL" id="BFEA01000264">
    <property type="protein sequence ID" value="GBG77300.1"/>
    <property type="molecule type" value="Genomic_DNA"/>
</dbReference>
<feature type="region of interest" description="Disordered" evidence="1">
    <location>
        <begin position="125"/>
        <end position="160"/>
    </location>
</feature>
<gene>
    <name evidence="2" type="ORF">CBR_g23629</name>
</gene>
<organism evidence="2 3">
    <name type="scientific">Chara braunii</name>
    <name type="common">Braun's stonewort</name>
    <dbReference type="NCBI Taxonomy" id="69332"/>
    <lineage>
        <taxon>Eukaryota</taxon>
        <taxon>Viridiplantae</taxon>
        <taxon>Streptophyta</taxon>
        <taxon>Charophyceae</taxon>
        <taxon>Charales</taxon>
        <taxon>Characeae</taxon>
        <taxon>Chara</taxon>
    </lineage>
</organism>
<dbReference type="SUPFAM" id="SSF53098">
    <property type="entry name" value="Ribonuclease H-like"/>
    <property type="match status" value="1"/>
</dbReference>
<feature type="compositionally biased region" description="Basic and acidic residues" evidence="1">
    <location>
        <begin position="988"/>
        <end position="1008"/>
    </location>
</feature>
<feature type="compositionally biased region" description="Basic and acidic residues" evidence="1">
    <location>
        <begin position="227"/>
        <end position="241"/>
    </location>
</feature>
<feature type="region of interest" description="Disordered" evidence="1">
    <location>
        <begin position="950"/>
        <end position="1084"/>
    </location>
</feature>
<evidence type="ECO:0000256" key="1">
    <source>
        <dbReference type="SAM" id="MobiDB-lite"/>
    </source>
</evidence>
<evidence type="ECO:0008006" key="4">
    <source>
        <dbReference type="Google" id="ProtNLM"/>
    </source>
</evidence>
<feature type="compositionally biased region" description="Acidic residues" evidence="1">
    <location>
        <begin position="832"/>
        <end position="843"/>
    </location>
</feature>
<name>A0A388L4R3_CHABU</name>
<feature type="compositionally biased region" description="Basic and acidic residues" evidence="1">
    <location>
        <begin position="1039"/>
        <end position="1056"/>
    </location>
</feature>
<keyword evidence="3" id="KW-1185">Reference proteome</keyword>
<evidence type="ECO:0000313" key="2">
    <source>
        <dbReference type="EMBL" id="GBG77300.1"/>
    </source>
</evidence>
<feature type="compositionally biased region" description="Basic and acidic residues" evidence="1">
    <location>
        <begin position="815"/>
        <end position="831"/>
    </location>
</feature>
<protein>
    <recommendedName>
        <fullName evidence="4">DUF659 domain-containing protein</fullName>
    </recommendedName>
</protein>
<feature type="compositionally biased region" description="Basic and acidic residues" evidence="1">
    <location>
        <begin position="844"/>
        <end position="854"/>
    </location>
</feature>
<proteinExistence type="predicted"/>
<feature type="region of interest" description="Disordered" evidence="1">
    <location>
        <begin position="215"/>
        <end position="241"/>
    </location>
</feature>
<feature type="compositionally biased region" description="Acidic residues" evidence="1">
    <location>
        <begin position="1009"/>
        <end position="1025"/>
    </location>
</feature>
<dbReference type="Gramene" id="GBG77300">
    <property type="protein sequence ID" value="GBG77300"/>
    <property type="gene ID" value="CBR_g23629"/>
</dbReference>
<evidence type="ECO:0000313" key="3">
    <source>
        <dbReference type="Proteomes" id="UP000265515"/>
    </source>
</evidence>
<feature type="compositionally biased region" description="Acidic residues" evidence="1">
    <location>
        <begin position="867"/>
        <end position="879"/>
    </location>
</feature>
<feature type="region of interest" description="Disordered" evidence="1">
    <location>
        <begin position="809"/>
        <end position="886"/>
    </location>
</feature>
<reference evidence="2 3" key="1">
    <citation type="journal article" date="2018" name="Cell">
        <title>The Chara Genome: Secondary Complexity and Implications for Plant Terrestrialization.</title>
        <authorList>
            <person name="Nishiyama T."/>
            <person name="Sakayama H."/>
            <person name="Vries J.D."/>
            <person name="Buschmann H."/>
            <person name="Saint-Marcoux D."/>
            <person name="Ullrich K.K."/>
            <person name="Haas F.B."/>
            <person name="Vanderstraeten L."/>
            <person name="Becker D."/>
            <person name="Lang D."/>
            <person name="Vosolsobe S."/>
            <person name="Rombauts S."/>
            <person name="Wilhelmsson P.K.I."/>
            <person name="Janitza P."/>
            <person name="Kern R."/>
            <person name="Heyl A."/>
            <person name="Rumpler F."/>
            <person name="Villalobos L.I.A.C."/>
            <person name="Clay J.M."/>
            <person name="Skokan R."/>
            <person name="Toyoda A."/>
            <person name="Suzuki Y."/>
            <person name="Kagoshima H."/>
            <person name="Schijlen E."/>
            <person name="Tajeshwar N."/>
            <person name="Catarino B."/>
            <person name="Hetherington A.J."/>
            <person name="Saltykova A."/>
            <person name="Bonnot C."/>
            <person name="Breuninger H."/>
            <person name="Symeonidi A."/>
            <person name="Radhakrishnan G.V."/>
            <person name="Van Nieuwerburgh F."/>
            <person name="Deforce D."/>
            <person name="Chang C."/>
            <person name="Karol K.G."/>
            <person name="Hedrich R."/>
            <person name="Ulvskov P."/>
            <person name="Glockner G."/>
            <person name="Delwiche C.F."/>
            <person name="Petrasek J."/>
            <person name="Van de Peer Y."/>
            <person name="Friml J."/>
            <person name="Beilby M."/>
            <person name="Dolan L."/>
            <person name="Kohara Y."/>
            <person name="Sugano S."/>
            <person name="Fujiyama A."/>
            <person name="Delaux P.-M."/>
            <person name="Quint M."/>
            <person name="TheiBen G."/>
            <person name="Hagemann M."/>
            <person name="Harholt J."/>
            <person name="Dunand C."/>
            <person name="Zachgo S."/>
            <person name="Langdale J."/>
            <person name="Maumus F."/>
            <person name="Straeten D.V.D."/>
            <person name="Gould S.B."/>
            <person name="Rensing S.A."/>
        </authorList>
    </citation>
    <scope>NUCLEOTIDE SEQUENCE [LARGE SCALE GENOMIC DNA]</scope>
    <source>
        <strain evidence="2 3">S276</strain>
    </source>
</reference>
<feature type="compositionally biased region" description="Basic and acidic residues" evidence="1">
    <location>
        <begin position="125"/>
        <end position="140"/>
    </location>
</feature>
<dbReference type="InterPro" id="IPR012337">
    <property type="entry name" value="RNaseH-like_sf"/>
</dbReference>
<dbReference type="Proteomes" id="UP000265515">
    <property type="component" value="Unassembled WGS sequence"/>
</dbReference>
<feature type="compositionally biased region" description="Basic residues" evidence="1">
    <location>
        <begin position="651"/>
        <end position="663"/>
    </location>
</feature>
<feature type="compositionally biased region" description="Basic residues" evidence="1">
    <location>
        <begin position="1057"/>
        <end position="1066"/>
    </location>
</feature>
<feature type="compositionally biased region" description="Polar residues" evidence="1">
    <location>
        <begin position="640"/>
        <end position="650"/>
    </location>
</feature>
<accession>A0A388L4R3</accession>
<sequence>MWTCSSLAKRNWAIHESMHTKNRNRLLFPKVVKLVEITANTRLLALQSAGGGLVLPWTQDESMLDVEGGLEADAVCEGVDHNIPEEDRDAQAQLWQRDVCGSRPPPPVEDVFGVRAATLRLYPKDDSSADERAEANEGFRPHGAAAARRAEDGDGAWSDPEEVCRWGAQIRDVGRERLEDVNREMGIGDVAGDVASGLGGAWLLGNIGTLGALPGSGHAEQLDDADHEGAPHDEAGGGDHAMESASMRNFMVELEATLPSMTEGESIVARQVDEEHVGPRPWTVHMEEPTLDTEEERMAREAREDEEEATRAKALADADPRTLAMARDMEAMLQLDTGGEGVRGDVAEDDQMEGSVGSAHAQTLEFRGLIVEAAARISHAVQEREGETPAPDIDSAPIVPLPPDKEADAVAVAHDGEACCEIVIVDSADTTQSGDLGAVPGGDVEDEEAVWSLAAVGGDVETGGDMVREGHGDVGVSSTIPGSCDEDVAGVMAPPPIRHDASTATLRPSSQRSRRRPPRYVEQPRGSLMFSAMSVDELGACLATDLTGTRRGVRIDSKKGKAFLPHVQFVSWGLASPTPPSDASVAMGVMGVGAAQSPPSVARDRGARPSAPTSAAGRPRERGQATAGDVASLLGRTDIPWSNTRRSTASTKKRQPGLGRRRSSTSSTREVHAVVFEHRGGSGAEVDGAGRRGSAALGARVSTHGLREISQILEADVLRPPWLCCRLYGQTMSNSNGNFLMECKLCGQGFHGSQAKAAARHFTIKNNCAKISVEHMAEIWNKTKYGFDQSLHQKIVDFLKSRGFGDNRCGSGRKPAGEEFKDSEEERRAVEGGDDDGESDAQDMEVRREVEHATGKMRREKAIDEERTPDEEDDDDDADGDRTTEPVEAYVAYVRTSAYVRTREHFTIKNNCAKISVEHMAEIWNKTKYGFDQSHHRKIVDFLKSRGFRDKRCGSGREPAGEEFEDSEEERRAVGGGDDDGESDAQDMEVRREVERARGKMRREKAVDEESTPDEDDDDDDDDQGADIGASLDGGLLADGRRGQEGAAKAMKEAAGSKKRKRKAKRTATEARSAPSQPKKSRVLRQTSMLETFDPVWQRDFSDSFLQWWYVSGIPFEAARRPEYQTMRNKLLECPPYAHPALPTHRVISCDDIPQQQQVVADMVAAIRRDIEATRATILTDGRKSITSDQIVNFLAAGPTGAYLFRTVQRDGAVQETAEAVVKRWKDVFDKFGVDKLVLSDIAKDGRDGSLGKREVTIIKARAVVHFIREHGAAMSLYRRFSTAHPSSASAAAGSSSSAPPPSQRRGRELVYPVQTRFATHYLMLERLLDRCRALEALMMSDDWSRNAWRRSIFLQARWVHHQVRYVPFWEHVEDIVALMTTVMQLLRCLDRGGRVMTRMWSWGFVMVNRVARASLNRTSKDELYIVI</sequence>